<dbReference type="SUPFAM" id="SSF54909">
    <property type="entry name" value="Dimeric alpha+beta barrel"/>
    <property type="match status" value="1"/>
</dbReference>
<reference evidence="2 3" key="1">
    <citation type="journal article" date="2014" name="PLoS Genet.">
        <title>Comparative Genomic Analysis of N2-Fixing and Non-N2-Fixing Paenibacillus spp.: Organization, Evolution and Expression of the Nitrogen Fixation Genes.</title>
        <authorList>
            <person name="Xie J.B."/>
            <person name="Du Z."/>
            <person name="Bai L."/>
            <person name="Tian C."/>
            <person name="Zhang Y."/>
            <person name="Xie J.Y."/>
            <person name="Wang T."/>
            <person name="Liu X."/>
            <person name="Chen X."/>
            <person name="Cheng Q."/>
            <person name="Chen S."/>
            <person name="Li J."/>
        </authorList>
    </citation>
    <scope>NUCLEOTIDE SEQUENCE [LARGE SCALE GENOMIC DNA]</scope>
    <source>
        <strain evidence="2 3">T27</strain>
    </source>
</reference>
<proteinExistence type="predicted"/>
<keyword evidence="3" id="KW-1185">Reference proteome</keyword>
<dbReference type="PATRIC" id="fig|1268072.3.peg.504"/>
<dbReference type="Gene3D" id="3.30.70.100">
    <property type="match status" value="1"/>
</dbReference>
<dbReference type="PROSITE" id="PS51725">
    <property type="entry name" value="ABM"/>
    <property type="match status" value="1"/>
</dbReference>
<organism evidence="2 3">
    <name type="scientific">Paenibacillus sabinae T27</name>
    <dbReference type="NCBI Taxonomy" id="1268072"/>
    <lineage>
        <taxon>Bacteria</taxon>
        <taxon>Bacillati</taxon>
        <taxon>Bacillota</taxon>
        <taxon>Bacilli</taxon>
        <taxon>Bacillales</taxon>
        <taxon>Paenibacillaceae</taxon>
        <taxon>Paenibacillus</taxon>
    </lineage>
</organism>
<dbReference type="Pfam" id="PF03992">
    <property type="entry name" value="ABM"/>
    <property type="match status" value="1"/>
</dbReference>
<dbReference type="OrthoDB" id="287932at2"/>
<dbReference type="PANTHER" id="PTHR33336:SF3">
    <property type="entry name" value="ABM DOMAIN-CONTAINING PROTEIN"/>
    <property type="match status" value="1"/>
</dbReference>
<evidence type="ECO:0000259" key="1">
    <source>
        <dbReference type="PROSITE" id="PS51725"/>
    </source>
</evidence>
<dbReference type="Proteomes" id="UP000019772">
    <property type="component" value="Chromosome"/>
</dbReference>
<dbReference type="STRING" id="1268072.PSAB_02390"/>
<sequence>MIIIHAKFYVNPEKREGFLAEVKPLIAESQAEEGNIYYDLYEQSEQKNVFIMVEAWRDSEAVKFHNATSHFTSFAGKAGEFLSAPLEVKLYNAEETNV</sequence>
<feature type="domain" description="ABM" evidence="1">
    <location>
        <begin position="2"/>
        <end position="90"/>
    </location>
</feature>
<dbReference type="InterPro" id="IPR050744">
    <property type="entry name" value="AI-2_Isomerase_LsrG"/>
</dbReference>
<evidence type="ECO:0000313" key="2">
    <source>
        <dbReference type="EMBL" id="AHV95414.1"/>
    </source>
</evidence>
<dbReference type="eggNOG" id="COG1359">
    <property type="taxonomic scope" value="Bacteria"/>
</dbReference>
<dbReference type="PANTHER" id="PTHR33336">
    <property type="entry name" value="QUINOL MONOOXYGENASE YGIN-RELATED"/>
    <property type="match status" value="1"/>
</dbReference>
<protein>
    <recommendedName>
        <fullName evidence="1">ABM domain-containing protein</fullName>
    </recommendedName>
</protein>
<gene>
    <name evidence="2" type="ORF">PSAB_02390</name>
</gene>
<dbReference type="KEGG" id="psab:PSAB_02390"/>
<dbReference type="GO" id="GO:0003824">
    <property type="term" value="F:catalytic activity"/>
    <property type="evidence" value="ECO:0007669"/>
    <property type="project" value="TreeGrafter"/>
</dbReference>
<dbReference type="EMBL" id="CP004078">
    <property type="protein sequence ID" value="AHV95414.1"/>
    <property type="molecule type" value="Genomic_DNA"/>
</dbReference>
<evidence type="ECO:0000313" key="3">
    <source>
        <dbReference type="Proteomes" id="UP000019772"/>
    </source>
</evidence>
<accession>X4ZUD8</accession>
<dbReference type="InterPro" id="IPR007138">
    <property type="entry name" value="ABM_dom"/>
</dbReference>
<dbReference type="RefSeq" id="WP_025333008.1">
    <property type="nucleotide sequence ID" value="NZ_CP004078.1"/>
</dbReference>
<dbReference type="AlphaFoldDB" id="X4ZUD8"/>
<name>X4ZUD8_9BACL</name>
<dbReference type="InterPro" id="IPR011008">
    <property type="entry name" value="Dimeric_a/b-barrel"/>
</dbReference>
<dbReference type="HOGENOM" id="CLU_131496_11_0_9"/>